<evidence type="ECO:0000313" key="1">
    <source>
        <dbReference type="EMBL" id="MPC99236.1"/>
    </source>
</evidence>
<keyword evidence="2" id="KW-1185">Reference proteome</keyword>
<evidence type="ECO:0000313" key="2">
    <source>
        <dbReference type="Proteomes" id="UP000324222"/>
    </source>
</evidence>
<comment type="caution">
    <text evidence="1">The sequence shown here is derived from an EMBL/GenBank/DDBJ whole genome shotgun (WGS) entry which is preliminary data.</text>
</comment>
<dbReference type="Proteomes" id="UP000324222">
    <property type="component" value="Unassembled WGS sequence"/>
</dbReference>
<protein>
    <submittedName>
        <fullName evidence="1">Uncharacterized protein</fullName>
    </submittedName>
</protein>
<proteinExistence type="predicted"/>
<name>A0A5B7JY65_PORTR</name>
<gene>
    <name evidence="1" type="ORF">E2C01_094638</name>
</gene>
<dbReference type="EMBL" id="VSRR010117505">
    <property type="protein sequence ID" value="MPC99236.1"/>
    <property type="molecule type" value="Genomic_DNA"/>
</dbReference>
<reference evidence="1 2" key="1">
    <citation type="submission" date="2019-05" db="EMBL/GenBank/DDBJ databases">
        <title>Another draft genome of Portunus trituberculatus and its Hox gene families provides insights of decapod evolution.</title>
        <authorList>
            <person name="Jeong J.-H."/>
            <person name="Song I."/>
            <person name="Kim S."/>
            <person name="Choi T."/>
            <person name="Kim D."/>
            <person name="Ryu S."/>
            <person name="Kim W."/>
        </authorList>
    </citation>
    <scope>NUCLEOTIDE SEQUENCE [LARGE SCALE GENOMIC DNA]</scope>
    <source>
        <tissue evidence="1">Muscle</tissue>
    </source>
</reference>
<sequence length="44" mass="4737">MELSVSQCVSRAWCIVSRSYGMGKQCLAAAGLTQFVKSTNPHSC</sequence>
<accession>A0A5B7JY65</accession>
<organism evidence="1 2">
    <name type="scientific">Portunus trituberculatus</name>
    <name type="common">Swimming crab</name>
    <name type="synonym">Neptunus trituberculatus</name>
    <dbReference type="NCBI Taxonomy" id="210409"/>
    <lineage>
        <taxon>Eukaryota</taxon>
        <taxon>Metazoa</taxon>
        <taxon>Ecdysozoa</taxon>
        <taxon>Arthropoda</taxon>
        <taxon>Crustacea</taxon>
        <taxon>Multicrustacea</taxon>
        <taxon>Malacostraca</taxon>
        <taxon>Eumalacostraca</taxon>
        <taxon>Eucarida</taxon>
        <taxon>Decapoda</taxon>
        <taxon>Pleocyemata</taxon>
        <taxon>Brachyura</taxon>
        <taxon>Eubrachyura</taxon>
        <taxon>Portunoidea</taxon>
        <taxon>Portunidae</taxon>
        <taxon>Portuninae</taxon>
        <taxon>Portunus</taxon>
    </lineage>
</organism>
<dbReference type="AlphaFoldDB" id="A0A5B7JY65"/>